<keyword evidence="9" id="KW-0862">Zinc</keyword>
<evidence type="ECO:0000313" key="13">
    <source>
        <dbReference type="EMBL" id="ODM95162.1"/>
    </source>
</evidence>
<dbReference type="PANTHER" id="PTHR45877">
    <property type="entry name" value="E3 UBIQUITIN-PROTEIN LIGASE SIAH2"/>
    <property type="match status" value="1"/>
</dbReference>
<evidence type="ECO:0000259" key="11">
    <source>
        <dbReference type="PROSITE" id="PS50089"/>
    </source>
</evidence>
<gene>
    <name evidence="13" type="ORF">Ocin01_11511</name>
</gene>
<protein>
    <recommendedName>
        <fullName evidence="4">RING-type E3 ubiquitin transferase</fullName>
        <ecNumber evidence="4">2.3.2.27</ecNumber>
    </recommendedName>
</protein>
<evidence type="ECO:0000256" key="8">
    <source>
        <dbReference type="ARBA" id="ARBA00022786"/>
    </source>
</evidence>
<evidence type="ECO:0000256" key="10">
    <source>
        <dbReference type="PROSITE-ProRule" id="PRU00455"/>
    </source>
</evidence>
<evidence type="ECO:0000256" key="6">
    <source>
        <dbReference type="ARBA" id="ARBA00022723"/>
    </source>
</evidence>
<dbReference type="InterPro" id="IPR049548">
    <property type="entry name" value="Sina-like_RING"/>
</dbReference>
<dbReference type="InterPro" id="IPR013010">
    <property type="entry name" value="Znf_SIAH"/>
</dbReference>
<organism evidence="13 14">
    <name type="scientific">Orchesella cincta</name>
    <name type="common">Springtail</name>
    <name type="synonym">Podura cincta</name>
    <dbReference type="NCBI Taxonomy" id="48709"/>
    <lineage>
        <taxon>Eukaryota</taxon>
        <taxon>Metazoa</taxon>
        <taxon>Ecdysozoa</taxon>
        <taxon>Arthropoda</taxon>
        <taxon>Hexapoda</taxon>
        <taxon>Collembola</taxon>
        <taxon>Entomobryomorpha</taxon>
        <taxon>Entomobryoidea</taxon>
        <taxon>Orchesellidae</taxon>
        <taxon>Orchesellinae</taxon>
        <taxon>Orchesella</taxon>
    </lineage>
</organism>
<evidence type="ECO:0000256" key="5">
    <source>
        <dbReference type="ARBA" id="ARBA00022679"/>
    </source>
</evidence>
<accession>A0A1D2MQI2</accession>
<keyword evidence="6" id="KW-0479">Metal-binding</keyword>
<comment type="similarity">
    <text evidence="3">Belongs to the SINA (Seven in absentia) family.</text>
</comment>
<evidence type="ECO:0000256" key="1">
    <source>
        <dbReference type="ARBA" id="ARBA00000900"/>
    </source>
</evidence>
<dbReference type="EC" id="2.3.2.27" evidence="4"/>
<dbReference type="Proteomes" id="UP000094527">
    <property type="component" value="Unassembled WGS sequence"/>
</dbReference>
<dbReference type="PROSITE" id="PS51081">
    <property type="entry name" value="ZF_SIAH"/>
    <property type="match status" value="1"/>
</dbReference>
<keyword evidence="8" id="KW-0833">Ubl conjugation pathway</keyword>
<dbReference type="GO" id="GO:0043161">
    <property type="term" value="P:proteasome-mediated ubiquitin-dependent protein catabolic process"/>
    <property type="evidence" value="ECO:0007669"/>
    <property type="project" value="TreeGrafter"/>
</dbReference>
<proteinExistence type="inferred from homology"/>
<dbReference type="InterPro" id="IPR004162">
    <property type="entry name" value="SINA-like_animal"/>
</dbReference>
<dbReference type="GO" id="GO:0031624">
    <property type="term" value="F:ubiquitin conjugating enzyme binding"/>
    <property type="evidence" value="ECO:0007669"/>
    <property type="project" value="TreeGrafter"/>
</dbReference>
<dbReference type="Pfam" id="PF21362">
    <property type="entry name" value="Sina_RING"/>
    <property type="match status" value="1"/>
</dbReference>
<comment type="caution">
    <text evidence="13">The sequence shown here is derived from an EMBL/GenBank/DDBJ whole genome shotgun (WGS) entry which is preliminary data.</text>
</comment>
<dbReference type="GO" id="GO:0005737">
    <property type="term" value="C:cytoplasm"/>
    <property type="evidence" value="ECO:0007669"/>
    <property type="project" value="TreeGrafter"/>
</dbReference>
<keyword evidence="14" id="KW-1185">Reference proteome</keyword>
<reference evidence="13 14" key="1">
    <citation type="journal article" date="2016" name="Genome Biol. Evol.">
        <title>Gene Family Evolution Reflects Adaptation to Soil Environmental Stressors in the Genome of the Collembolan Orchesella cincta.</title>
        <authorList>
            <person name="Faddeeva-Vakhrusheva A."/>
            <person name="Derks M.F."/>
            <person name="Anvar S.Y."/>
            <person name="Agamennone V."/>
            <person name="Suring W."/>
            <person name="Smit S."/>
            <person name="van Straalen N.M."/>
            <person name="Roelofs D."/>
        </authorList>
    </citation>
    <scope>NUCLEOTIDE SEQUENCE [LARGE SCALE GENOMIC DNA]</scope>
    <source>
        <tissue evidence="13">Mixed pool</tissue>
    </source>
</reference>
<evidence type="ECO:0000256" key="4">
    <source>
        <dbReference type="ARBA" id="ARBA00012483"/>
    </source>
</evidence>
<feature type="domain" description="RING-type" evidence="11">
    <location>
        <begin position="9"/>
        <end position="46"/>
    </location>
</feature>
<dbReference type="SUPFAM" id="SSF49599">
    <property type="entry name" value="TRAF domain-like"/>
    <property type="match status" value="1"/>
</dbReference>
<evidence type="ECO:0000256" key="7">
    <source>
        <dbReference type="ARBA" id="ARBA00022771"/>
    </source>
</evidence>
<comment type="catalytic activity">
    <reaction evidence="1">
        <text>S-ubiquitinyl-[E2 ubiquitin-conjugating enzyme]-L-cysteine + [acceptor protein]-L-lysine = [E2 ubiquitin-conjugating enzyme]-L-cysteine + N(6)-ubiquitinyl-[acceptor protein]-L-lysine.</text>
        <dbReference type="EC" id="2.3.2.27"/>
    </reaction>
</comment>
<evidence type="ECO:0000259" key="12">
    <source>
        <dbReference type="PROSITE" id="PS51081"/>
    </source>
</evidence>
<dbReference type="PROSITE" id="PS50089">
    <property type="entry name" value="ZF_RING_2"/>
    <property type="match status" value="1"/>
</dbReference>
<dbReference type="InterPro" id="IPR001841">
    <property type="entry name" value="Znf_RING"/>
</dbReference>
<dbReference type="Gene3D" id="3.30.40.10">
    <property type="entry name" value="Zinc/RING finger domain, C3HC4 (zinc finger)"/>
    <property type="match status" value="2"/>
</dbReference>
<keyword evidence="7 10" id="KW-0863">Zinc-finger</keyword>
<keyword evidence="5" id="KW-0808">Transferase</keyword>
<comment type="pathway">
    <text evidence="2">Protein modification; protein ubiquitination.</text>
</comment>
<feature type="domain" description="SIAH-type" evidence="12">
    <location>
        <begin position="65"/>
        <end position="132"/>
    </location>
</feature>
<dbReference type="GO" id="GO:0008270">
    <property type="term" value="F:zinc ion binding"/>
    <property type="evidence" value="ECO:0007669"/>
    <property type="project" value="UniProtKB-KW"/>
</dbReference>
<evidence type="ECO:0000256" key="3">
    <source>
        <dbReference type="ARBA" id="ARBA00009119"/>
    </source>
</evidence>
<dbReference type="AlphaFoldDB" id="A0A1D2MQI2"/>
<dbReference type="SUPFAM" id="SSF57850">
    <property type="entry name" value="RING/U-box"/>
    <property type="match status" value="1"/>
</dbReference>
<dbReference type="InterPro" id="IPR013083">
    <property type="entry name" value="Znf_RING/FYVE/PHD"/>
</dbReference>
<evidence type="ECO:0000313" key="14">
    <source>
        <dbReference type="Proteomes" id="UP000094527"/>
    </source>
</evidence>
<name>A0A1D2MQI2_ORCCI</name>
<evidence type="ECO:0000256" key="2">
    <source>
        <dbReference type="ARBA" id="ARBA00004906"/>
    </source>
</evidence>
<dbReference type="STRING" id="48709.A0A1D2MQI2"/>
<dbReference type="GO" id="GO:0061630">
    <property type="term" value="F:ubiquitin protein ligase activity"/>
    <property type="evidence" value="ECO:0007669"/>
    <property type="project" value="UniProtKB-EC"/>
</dbReference>
<dbReference type="OrthoDB" id="620422at2759"/>
<evidence type="ECO:0000256" key="9">
    <source>
        <dbReference type="ARBA" id="ARBA00022833"/>
    </source>
</evidence>
<dbReference type="EMBL" id="LJIJ01000703">
    <property type="protein sequence ID" value="ODM95162.1"/>
    <property type="molecule type" value="Genomic_DNA"/>
</dbReference>
<dbReference type="PANTHER" id="PTHR45877:SF2">
    <property type="entry name" value="E3 UBIQUITIN-PROTEIN LIGASE SINA-RELATED"/>
    <property type="match status" value="1"/>
</dbReference>
<sequence>MEMEAFRSCPICLEVPAAEIYQCFAGHYICNVCITKVSGDLCPQCRAPFGSPKIRNRVLEQLLDGQEFGCKFSEQGCTHLSKRGELANHSDSCFYRPLQVPICRLLGYDKCDFKVGALLGSQIGSHFMQKHKTVLQRVPVLELRVNQDKLMSMLNNKRKRGEHYNFQPSLITLEGTKPVFLIQMKVDRSAGFLSFVVIKIWECESHPVKNFNVKLTVNKEIVSASNSNSAQGTSSSAISAPNLFPISWKLKVYSLKEAQYVLQVLPINIPIPMLGPGCFVDLMIYPDK</sequence>